<gene>
    <name evidence="7" type="ORF">N7509_000817</name>
</gene>
<keyword evidence="1" id="KW-0479">Metal-binding</keyword>
<feature type="domain" description="MYND-type" evidence="6">
    <location>
        <begin position="9"/>
        <end position="46"/>
    </location>
</feature>
<dbReference type="AlphaFoldDB" id="A0A9W9WAZ3"/>
<evidence type="ECO:0000313" key="7">
    <source>
        <dbReference type="EMBL" id="KAJ5414190.1"/>
    </source>
</evidence>
<dbReference type="RefSeq" id="XP_056494036.1">
    <property type="nucleotide sequence ID" value="XM_056625454.1"/>
</dbReference>
<protein>
    <recommendedName>
        <fullName evidence="6">MYND-type domain-containing protein</fullName>
    </recommendedName>
</protein>
<reference evidence="7" key="2">
    <citation type="journal article" date="2023" name="IMA Fungus">
        <title>Comparative genomic study of the Penicillium genus elucidates a diverse pangenome and 15 lateral gene transfer events.</title>
        <authorList>
            <person name="Petersen C."/>
            <person name="Sorensen T."/>
            <person name="Nielsen M.R."/>
            <person name="Sondergaard T.E."/>
            <person name="Sorensen J.L."/>
            <person name="Fitzpatrick D.A."/>
            <person name="Frisvad J.C."/>
            <person name="Nielsen K.L."/>
        </authorList>
    </citation>
    <scope>NUCLEOTIDE SEQUENCE</scope>
    <source>
        <strain evidence="7">IBT 29677</strain>
    </source>
</reference>
<feature type="region of interest" description="Disordered" evidence="5">
    <location>
        <begin position="339"/>
        <end position="358"/>
    </location>
</feature>
<keyword evidence="8" id="KW-1185">Reference proteome</keyword>
<dbReference type="Pfam" id="PF01753">
    <property type="entry name" value="zf-MYND"/>
    <property type="match status" value="1"/>
</dbReference>
<dbReference type="SUPFAM" id="SSF144232">
    <property type="entry name" value="HIT/MYND zinc finger-like"/>
    <property type="match status" value="1"/>
</dbReference>
<evidence type="ECO:0000256" key="2">
    <source>
        <dbReference type="ARBA" id="ARBA00022771"/>
    </source>
</evidence>
<dbReference type="OrthoDB" id="5952526at2759"/>
<sequence>MSEPPPASCAVCGKKQSLLLCSACRVIHYCSSDHQIKHRPGHKAACNTIKKAKQLVETEEARLRKTELDCAVALSFATYKYAKSLYTARALLFQALTSIDTKASLQAQLDDLHRLFLLGPHHVLFARYYLPALMIRLGKDQECYDLIKWFRAAIDIPDEDWATETSLGVTVKDADPFQPDRIAIGGQSELDLKIHQALVKVRLCLDVEALHSLSEAIKPYVLQTSIIASKPEIVEANDHKADGTALIGILLVQLSFLMLMVHSENPHFWAALTSPSALDYSKQRLQMDSCIDKSWKSNSPEMAEALVKMNIDAWLSTPRALDFVREKWGTILRNNEKHGIPMPRDPFSNPMPGNCPAM</sequence>
<dbReference type="GO" id="GO:0008270">
    <property type="term" value="F:zinc ion binding"/>
    <property type="evidence" value="ECO:0007669"/>
    <property type="project" value="UniProtKB-KW"/>
</dbReference>
<proteinExistence type="predicted"/>
<dbReference type="PROSITE" id="PS50865">
    <property type="entry name" value="ZF_MYND_2"/>
    <property type="match status" value="1"/>
</dbReference>
<keyword evidence="3" id="KW-0862">Zinc</keyword>
<evidence type="ECO:0000256" key="5">
    <source>
        <dbReference type="SAM" id="MobiDB-lite"/>
    </source>
</evidence>
<comment type="caution">
    <text evidence="7">The sequence shown here is derived from an EMBL/GenBank/DDBJ whole genome shotgun (WGS) entry which is preliminary data.</text>
</comment>
<dbReference type="Proteomes" id="UP001147747">
    <property type="component" value="Unassembled WGS sequence"/>
</dbReference>
<reference evidence="7" key="1">
    <citation type="submission" date="2022-12" db="EMBL/GenBank/DDBJ databases">
        <authorList>
            <person name="Petersen C."/>
        </authorList>
    </citation>
    <scope>NUCLEOTIDE SEQUENCE</scope>
    <source>
        <strain evidence="7">IBT 29677</strain>
    </source>
</reference>
<evidence type="ECO:0000256" key="1">
    <source>
        <dbReference type="ARBA" id="ARBA00022723"/>
    </source>
</evidence>
<organism evidence="7 8">
    <name type="scientific">Penicillium cosmopolitanum</name>
    <dbReference type="NCBI Taxonomy" id="1131564"/>
    <lineage>
        <taxon>Eukaryota</taxon>
        <taxon>Fungi</taxon>
        <taxon>Dikarya</taxon>
        <taxon>Ascomycota</taxon>
        <taxon>Pezizomycotina</taxon>
        <taxon>Eurotiomycetes</taxon>
        <taxon>Eurotiomycetidae</taxon>
        <taxon>Eurotiales</taxon>
        <taxon>Aspergillaceae</taxon>
        <taxon>Penicillium</taxon>
    </lineage>
</organism>
<dbReference type="GeneID" id="81364434"/>
<evidence type="ECO:0000313" key="8">
    <source>
        <dbReference type="Proteomes" id="UP001147747"/>
    </source>
</evidence>
<evidence type="ECO:0000256" key="4">
    <source>
        <dbReference type="PROSITE-ProRule" id="PRU00134"/>
    </source>
</evidence>
<dbReference type="InterPro" id="IPR002893">
    <property type="entry name" value="Znf_MYND"/>
</dbReference>
<keyword evidence="2 4" id="KW-0863">Zinc-finger</keyword>
<evidence type="ECO:0000259" key="6">
    <source>
        <dbReference type="PROSITE" id="PS50865"/>
    </source>
</evidence>
<name>A0A9W9WAZ3_9EURO</name>
<evidence type="ECO:0000256" key="3">
    <source>
        <dbReference type="ARBA" id="ARBA00022833"/>
    </source>
</evidence>
<dbReference type="EMBL" id="JAPZBU010000003">
    <property type="protein sequence ID" value="KAJ5414190.1"/>
    <property type="molecule type" value="Genomic_DNA"/>
</dbReference>
<dbReference type="PROSITE" id="PS01360">
    <property type="entry name" value="ZF_MYND_1"/>
    <property type="match status" value="1"/>
</dbReference>
<dbReference type="Gene3D" id="6.10.140.2220">
    <property type="match status" value="1"/>
</dbReference>
<accession>A0A9W9WAZ3</accession>